<evidence type="ECO:0000256" key="3">
    <source>
        <dbReference type="ARBA" id="ARBA00013109"/>
    </source>
</evidence>
<feature type="domain" description="Tetrapyrrole biosynthesis uroporphyrinogen III synthase" evidence="10">
    <location>
        <begin position="3"/>
        <end position="222"/>
    </location>
</feature>
<dbReference type="Pfam" id="PF02602">
    <property type="entry name" value="HEM4"/>
    <property type="match status" value="1"/>
</dbReference>
<dbReference type="CDD" id="cd06578">
    <property type="entry name" value="HemD"/>
    <property type="match status" value="1"/>
</dbReference>
<evidence type="ECO:0000256" key="8">
    <source>
        <dbReference type="ARBA" id="ARBA00048617"/>
    </source>
</evidence>
<dbReference type="PANTHER" id="PTHR38042:SF1">
    <property type="entry name" value="UROPORPHYRINOGEN-III SYNTHASE, CHLOROPLASTIC"/>
    <property type="match status" value="1"/>
</dbReference>
<comment type="caution">
    <text evidence="11">The sequence shown here is derived from an EMBL/GenBank/DDBJ whole genome shotgun (WGS) entry which is preliminary data.</text>
</comment>
<keyword evidence="5 9" id="KW-0627">Porphyrin biosynthesis</keyword>
<proteinExistence type="inferred from homology"/>
<dbReference type="Gene3D" id="3.40.50.10090">
    <property type="match status" value="2"/>
</dbReference>
<accession>A0ABP9BMK5</accession>
<dbReference type="PANTHER" id="PTHR38042">
    <property type="entry name" value="UROPORPHYRINOGEN-III SYNTHASE, CHLOROPLASTIC"/>
    <property type="match status" value="1"/>
</dbReference>
<dbReference type="EMBL" id="BAABJE010000012">
    <property type="protein sequence ID" value="GAA4797567.1"/>
    <property type="molecule type" value="Genomic_DNA"/>
</dbReference>
<protein>
    <recommendedName>
        <fullName evidence="7 9">Uroporphyrinogen-III synthase</fullName>
        <ecNumber evidence="3 9">4.2.1.75</ecNumber>
    </recommendedName>
</protein>
<dbReference type="InterPro" id="IPR039793">
    <property type="entry name" value="UROS/Hem4"/>
</dbReference>
<gene>
    <name evidence="11" type="ORF">GCM10023307_24370</name>
</gene>
<organism evidence="11 12">
    <name type="scientific">Lysobacter hankyongensis</name>
    <dbReference type="NCBI Taxonomy" id="1176535"/>
    <lineage>
        <taxon>Bacteria</taxon>
        <taxon>Pseudomonadati</taxon>
        <taxon>Pseudomonadota</taxon>
        <taxon>Gammaproteobacteria</taxon>
        <taxon>Lysobacterales</taxon>
        <taxon>Lysobacteraceae</taxon>
        <taxon>Lysobacter</taxon>
    </lineage>
</organism>
<dbReference type="InterPro" id="IPR003754">
    <property type="entry name" value="4pyrrol_synth_uPrphyn_synth"/>
</dbReference>
<evidence type="ECO:0000256" key="5">
    <source>
        <dbReference type="ARBA" id="ARBA00023244"/>
    </source>
</evidence>
<evidence type="ECO:0000313" key="12">
    <source>
        <dbReference type="Proteomes" id="UP001499959"/>
    </source>
</evidence>
<dbReference type="Proteomes" id="UP001499959">
    <property type="component" value="Unassembled WGS sequence"/>
</dbReference>
<keyword evidence="12" id="KW-1185">Reference proteome</keyword>
<comment type="catalytic activity">
    <reaction evidence="8 9">
        <text>hydroxymethylbilane = uroporphyrinogen III + H2O</text>
        <dbReference type="Rhea" id="RHEA:18965"/>
        <dbReference type="ChEBI" id="CHEBI:15377"/>
        <dbReference type="ChEBI" id="CHEBI:57308"/>
        <dbReference type="ChEBI" id="CHEBI:57845"/>
        <dbReference type="EC" id="4.2.1.75"/>
    </reaction>
</comment>
<dbReference type="InterPro" id="IPR036108">
    <property type="entry name" value="4pyrrol_syn_uPrphyn_synt_sf"/>
</dbReference>
<evidence type="ECO:0000256" key="9">
    <source>
        <dbReference type="RuleBase" id="RU366031"/>
    </source>
</evidence>
<evidence type="ECO:0000256" key="6">
    <source>
        <dbReference type="ARBA" id="ARBA00037589"/>
    </source>
</evidence>
<comment type="function">
    <text evidence="6 9">Catalyzes cyclization of the linear tetrapyrrole, hydroxymethylbilane, to the macrocyclic uroporphyrinogen III.</text>
</comment>
<dbReference type="SUPFAM" id="SSF69618">
    <property type="entry name" value="HemD-like"/>
    <property type="match status" value="1"/>
</dbReference>
<evidence type="ECO:0000259" key="10">
    <source>
        <dbReference type="Pfam" id="PF02602"/>
    </source>
</evidence>
<evidence type="ECO:0000256" key="7">
    <source>
        <dbReference type="ARBA" id="ARBA00040167"/>
    </source>
</evidence>
<dbReference type="EC" id="4.2.1.75" evidence="3 9"/>
<evidence type="ECO:0000256" key="2">
    <source>
        <dbReference type="ARBA" id="ARBA00008133"/>
    </source>
</evidence>
<evidence type="ECO:0000256" key="4">
    <source>
        <dbReference type="ARBA" id="ARBA00023239"/>
    </source>
</evidence>
<sequence length="236" mass="24159">MRRAAAAHGLRVLALSPWRIAVRDDPATRRALRAALAADIVIASSPTAVRATASLSPLRAKRGQRFCAVGSATAAALRRAGIADAVSPERMDSEGLLALPLLQDVRGRDIGLLTAPGGRDRIASALHDRGARVVRADVYAREPVALSPAALARLRAFDGPLLLPLSSGEALQTALAAAPDDIAARLRGACVLAASERLAALARDAGCTDVRIAAGPRPAQLLAGAGASAATTAQSR</sequence>
<evidence type="ECO:0000256" key="1">
    <source>
        <dbReference type="ARBA" id="ARBA00004772"/>
    </source>
</evidence>
<comment type="similarity">
    <text evidence="2 9">Belongs to the uroporphyrinogen-III synthase family.</text>
</comment>
<keyword evidence="4 9" id="KW-0456">Lyase</keyword>
<evidence type="ECO:0000313" key="11">
    <source>
        <dbReference type="EMBL" id="GAA4797567.1"/>
    </source>
</evidence>
<reference evidence="12" key="1">
    <citation type="journal article" date="2019" name="Int. J. Syst. Evol. Microbiol.">
        <title>The Global Catalogue of Microorganisms (GCM) 10K type strain sequencing project: providing services to taxonomists for standard genome sequencing and annotation.</title>
        <authorList>
            <consortium name="The Broad Institute Genomics Platform"/>
            <consortium name="The Broad Institute Genome Sequencing Center for Infectious Disease"/>
            <person name="Wu L."/>
            <person name="Ma J."/>
        </authorList>
    </citation>
    <scope>NUCLEOTIDE SEQUENCE [LARGE SCALE GENOMIC DNA]</scope>
    <source>
        <strain evidence="12">JCM 18204</strain>
    </source>
</reference>
<name>A0ABP9BMK5_9GAMM</name>
<comment type="pathway">
    <text evidence="1 9">Porphyrin-containing compound metabolism; protoporphyrin-IX biosynthesis; coproporphyrinogen-III from 5-aminolevulinate: step 3/4.</text>
</comment>